<evidence type="ECO:0000259" key="7">
    <source>
        <dbReference type="SMART" id="SM00644"/>
    </source>
</evidence>
<name>A0A918DA95_9ACTN</name>
<dbReference type="InterPro" id="IPR036505">
    <property type="entry name" value="Amidase/PGRP_sf"/>
</dbReference>
<dbReference type="SMART" id="SM00191">
    <property type="entry name" value="Int_alpha"/>
    <property type="match status" value="6"/>
</dbReference>
<evidence type="ECO:0000256" key="1">
    <source>
        <dbReference type="ARBA" id="ARBA00007553"/>
    </source>
</evidence>
<feature type="region of interest" description="Disordered" evidence="5">
    <location>
        <begin position="636"/>
        <end position="671"/>
    </location>
</feature>
<dbReference type="Proteomes" id="UP000600365">
    <property type="component" value="Unassembled WGS sequence"/>
</dbReference>
<comment type="caution">
    <text evidence="9">The sequence shown here is derived from an EMBL/GenBank/DDBJ whole genome shotgun (WGS) entry which is preliminary data.</text>
</comment>
<dbReference type="InterPro" id="IPR028994">
    <property type="entry name" value="Integrin_alpha_N"/>
</dbReference>
<evidence type="ECO:0008006" key="11">
    <source>
        <dbReference type="Google" id="ProtNLM"/>
    </source>
</evidence>
<dbReference type="GO" id="GO:0008270">
    <property type="term" value="F:zinc ion binding"/>
    <property type="evidence" value="ECO:0007669"/>
    <property type="project" value="InterPro"/>
</dbReference>
<keyword evidence="10" id="KW-1185">Reference proteome</keyword>
<dbReference type="PROSITE" id="PS51470">
    <property type="entry name" value="FG_GAP"/>
    <property type="match status" value="2"/>
</dbReference>
<feature type="region of interest" description="Disordered" evidence="5">
    <location>
        <begin position="157"/>
        <end position="191"/>
    </location>
</feature>
<dbReference type="InterPro" id="IPR013519">
    <property type="entry name" value="Int_alpha_beta-p"/>
</dbReference>
<dbReference type="Pfam" id="PF13517">
    <property type="entry name" value="FG-GAP_3"/>
    <property type="match status" value="1"/>
</dbReference>
<dbReference type="SMART" id="SM00701">
    <property type="entry name" value="PGRP"/>
    <property type="match status" value="1"/>
</dbReference>
<keyword evidence="3" id="KW-0677">Repeat</keyword>
<feature type="compositionally biased region" description="Low complexity" evidence="5">
    <location>
        <begin position="160"/>
        <end position="176"/>
    </location>
</feature>
<feature type="signal peptide" evidence="6">
    <location>
        <begin position="1"/>
        <end position="23"/>
    </location>
</feature>
<sequence>MGPAARGAARVALAAAVVLSAIALSERTGTTAAHTAAPWGALRSVAVPAGSDPARRVLPARTTEPFRMVGVTWSDARAALGGTAKIRTRSATTGRWSPWRDLELDVHAPESGPEHADGGLRGGTQPLWVGPSDGVQARITGAKLPAGLRVDLVDPDAGAKESAPAPAGAATAAGQPDIVPRSGWGADESMVVDPPTYTTDTKAVFVHHTAGTNDYTCAESASIIRGIFVYHVQSNGWNDIGYNFLVDKCGTVFEGRAGGVDKPVYGAHTYGFNTDTSGVAVLGDYNTATAPQAVRDSVAKLAAWKLGLYGINPSGTVVMAAGANNGKYTQGQLVTLNRISGHRDGYPTECPGENLYGDLPAIRTLATAANSPAPTGDMNRDGHADLAAGVPKATANGLAAAGQVTVVPGARSASYAGNKAVITQESDGVPGGSEAGDGFGSAAAYGDFDHDGYQDLVVASPGEEVTAGASDEGALSLLRGTANGLAGQAGMVNEPSGVRASAARFGAALATGDFDGDGGDDILAVAPGAARAWAIDGANRAFSAPVQLASDGGALSDTDIATGDFDRDGYEDAALTFRTAGGATPLVVLRGSATGLRTDAPAVLDGAGGRALASADLNGDGYADLAVGRPDVGDGGEVSTFHGSADGLTTTGAPVVGRAEIPGGESGDRLGASLAVGDTDGDGYADLLAGAPGEDVGTATDAGAALLLHGGLDGVTATGAAVYDTDLAGVPGAAETDDRLGSAVALADLTGDGRPDLVFGADGENAGDGTVLTLNGGPDGVVPESGAYYGPTALGTSAAAGIGGVLAK</sequence>
<dbReference type="GO" id="GO:0008745">
    <property type="term" value="F:N-acetylmuramoyl-L-alanine amidase activity"/>
    <property type="evidence" value="ECO:0007669"/>
    <property type="project" value="InterPro"/>
</dbReference>
<evidence type="ECO:0000256" key="4">
    <source>
        <dbReference type="ARBA" id="ARBA00023180"/>
    </source>
</evidence>
<comment type="similarity">
    <text evidence="1">Belongs to the N-acetylmuramoyl-L-alanine amidase 2 family.</text>
</comment>
<dbReference type="SUPFAM" id="SSF55846">
    <property type="entry name" value="N-acetylmuramoyl-L-alanine amidase-like"/>
    <property type="match status" value="1"/>
</dbReference>
<evidence type="ECO:0000256" key="3">
    <source>
        <dbReference type="ARBA" id="ARBA00022737"/>
    </source>
</evidence>
<dbReference type="Pfam" id="PF01839">
    <property type="entry name" value="FG-GAP"/>
    <property type="match status" value="5"/>
</dbReference>
<organism evidence="9 10">
    <name type="scientific">Streptomyces albiflavescens</name>
    <dbReference type="NCBI Taxonomy" id="1623582"/>
    <lineage>
        <taxon>Bacteria</taxon>
        <taxon>Bacillati</taxon>
        <taxon>Actinomycetota</taxon>
        <taxon>Actinomycetes</taxon>
        <taxon>Kitasatosporales</taxon>
        <taxon>Streptomycetaceae</taxon>
        <taxon>Streptomyces</taxon>
    </lineage>
</organism>
<gene>
    <name evidence="9" type="ORF">GCM10011579_086550</name>
</gene>
<evidence type="ECO:0000256" key="2">
    <source>
        <dbReference type="ARBA" id="ARBA00022729"/>
    </source>
</evidence>
<dbReference type="InterPro" id="IPR015510">
    <property type="entry name" value="PGRP"/>
</dbReference>
<dbReference type="PANTHER" id="PTHR11022:SF41">
    <property type="entry name" value="PEPTIDOGLYCAN-RECOGNITION PROTEIN LC-RELATED"/>
    <property type="match status" value="1"/>
</dbReference>
<dbReference type="EMBL" id="BMMM01000024">
    <property type="protein sequence ID" value="GGN90564.1"/>
    <property type="molecule type" value="Genomic_DNA"/>
</dbReference>
<feature type="chain" id="PRO_5038408736" description="Peptidoglycan recognition protein family domain-containing protein" evidence="6">
    <location>
        <begin position="24"/>
        <end position="808"/>
    </location>
</feature>
<feature type="domain" description="N-acetylmuramoyl-L-alanine amidase" evidence="7">
    <location>
        <begin position="192"/>
        <end position="352"/>
    </location>
</feature>
<evidence type="ECO:0000313" key="9">
    <source>
        <dbReference type="EMBL" id="GGN90564.1"/>
    </source>
</evidence>
<feature type="domain" description="Peptidoglycan recognition protein family" evidence="8">
    <location>
        <begin position="176"/>
        <end position="324"/>
    </location>
</feature>
<dbReference type="InterPro" id="IPR002502">
    <property type="entry name" value="Amidase_domain"/>
</dbReference>
<evidence type="ECO:0000259" key="8">
    <source>
        <dbReference type="SMART" id="SM00701"/>
    </source>
</evidence>
<dbReference type="Gene3D" id="2.130.10.130">
    <property type="entry name" value="Integrin alpha, N-terminal"/>
    <property type="match status" value="3"/>
</dbReference>
<dbReference type="RefSeq" id="WP_189191618.1">
    <property type="nucleotide sequence ID" value="NZ_BMMM01000024.1"/>
</dbReference>
<dbReference type="InterPro" id="IPR013517">
    <property type="entry name" value="FG-GAP"/>
</dbReference>
<evidence type="ECO:0000313" key="10">
    <source>
        <dbReference type="Proteomes" id="UP000600365"/>
    </source>
</evidence>
<evidence type="ECO:0000256" key="5">
    <source>
        <dbReference type="SAM" id="MobiDB-lite"/>
    </source>
</evidence>
<dbReference type="PANTHER" id="PTHR11022">
    <property type="entry name" value="PEPTIDOGLYCAN RECOGNITION PROTEIN"/>
    <property type="match status" value="1"/>
</dbReference>
<protein>
    <recommendedName>
        <fullName evidence="11">Peptidoglycan recognition protein family domain-containing protein</fullName>
    </recommendedName>
</protein>
<dbReference type="Pfam" id="PF01510">
    <property type="entry name" value="Amidase_2"/>
    <property type="match status" value="1"/>
</dbReference>
<evidence type="ECO:0000256" key="6">
    <source>
        <dbReference type="SAM" id="SignalP"/>
    </source>
</evidence>
<dbReference type="CDD" id="cd06583">
    <property type="entry name" value="PGRP"/>
    <property type="match status" value="1"/>
</dbReference>
<keyword evidence="4" id="KW-0325">Glycoprotein</keyword>
<proteinExistence type="inferred from homology"/>
<reference evidence="9 10" key="1">
    <citation type="journal article" date="2014" name="Int. J. Syst. Evol. Microbiol.">
        <title>Complete genome sequence of Corynebacterium casei LMG S-19264T (=DSM 44701T), isolated from a smear-ripened cheese.</title>
        <authorList>
            <consortium name="US DOE Joint Genome Institute (JGI-PGF)"/>
            <person name="Walter F."/>
            <person name="Albersmeier A."/>
            <person name="Kalinowski J."/>
            <person name="Ruckert C."/>
        </authorList>
    </citation>
    <scope>NUCLEOTIDE SEQUENCE [LARGE SCALE GENOMIC DNA]</scope>
    <source>
        <strain evidence="9 10">CGMCC 4.7111</strain>
    </source>
</reference>
<dbReference type="GO" id="GO:0009253">
    <property type="term" value="P:peptidoglycan catabolic process"/>
    <property type="evidence" value="ECO:0007669"/>
    <property type="project" value="InterPro"/>
</dbReference>
<dbReference type="Gene3D" id="3.40.80.10">
    <property type="entry name" value="Peptidoglycan recognition protein-like"/>
    <property type="match status" value="1"/>
</dbReference>
<dbReference type="SUPFAM" id="SSF69318">
    <property type="entry name" value="Integrin alpha N-terminal domain"/>
    <property type="match status" value="1"/>
</dbReference>
<dbReference type="AlphaFoldDB" id="A0A918DA95"/>
<accession>A0A918DA95</accession>
<dbReference type="InterPro" id="IPR006619">
    <property type="entry name" value="PGRP_domain_met/bac"/>
</dbReference>
<keyword evidence="2 6" id="KW-0732">Signal</keyword>
<dbReference type="SMART" id="SM00644">
    <property type="entry name" value="Ami_2"/>
    <property type="match status" value="1"/>
</dbReference>